<dbReference type="PRINTS" id="PR01000">
    <property type="entry name" value="SREBPS2PTASE"/>
</dbReference>
<feature type="transmembrane region" description="Helical" evidence="10">
    <location>
        <begin position="76"/>
        <end position="97"/>
    </location>
</feature>
<evidence type="ECO:0000256" key="6">
    <source>
        <dbReference type="ARBA" id="ARBA00022989"/>
    </source>
</evidence>
<dbReference type="GO" id="GO:1905897">
    <property type="term" value="P:regulation of response to endoplasmic reticulum stress"/>
    <property type="evidence" value="ECO:0007669"/>
    <property type="project" value="TreeGrafter"/>
</dbReference>
<feature type="domain" description="Peptidase M50" evidence="11">
    <location>
        <begin position="146"/>
        <end position="481"/>
    </location>
</feature>
<reference evidence="13" key="1">
    <citation type="submission" date="2013-03" db="EMBL/GenBank/DDBJ databases">
        <title>The Genome Sequence of Anopheles dirus WRAIR2.</title>
        <authorList>
            <consortium name="The Broad Institute Genomics Platform"/>
            <person name="Neafsey D.E."/>
            <person name="Walton C."/>
            <person name="Walker B."/>
            <person name="Young S.K."/>
            <person name="Zeng Q."/>
            <person name="Gargeya S."/>
            <person name="Fitzgerald M."/>
            <person name="Haas B."/>
            <person name="Abouelleil A."/>
            <person name="Allen A.W."/>
            <person name="Alvarado L."/>
            <person name="Arachchi H.M."/>
            <person name="Berlin A.M."/>
            <person name="Chapman S.B."/>
            <person name="Gainer-Dewar J."/>
            <person name="Goldberg J."/>
            <person name="Griggs A."/>
            <person name="Gujja S."/>
            <person name="Hansen M."/>
            <person name="Howarth C."/>
            <person name="Imamovic A."/>
            <person name="Ireland A."/>
            <person name="Larimer J."/>
            <person name="McCowan C."/>
            <person name="Murphy C."/>
            <person name="Pearson M."/>
            <person name="Poon T.W."/>
            <person name="Priest M."/>
            <person name="Roberts A."/>
            <person name="Saif S."/>
            <person name="Shea T."/>
            <person name="Sisk P."/>
            <person name="Sykes S."/>
            <person name="Wortman J."/>
            <person name="Nusbaum C."/>
            <person name="Birren B."/>
        </authorList>
    </citation>
    <scope>NUCLEOTIDE SEQUENCE [LARGE SCALE GENOMIC DNA]</scope>
    <source>
        <strain evidence="13">WRAIR2</strain>
    </source>
</reference>
<feature type="transmembrane region" description="Helical" evidence="10">
    <location>
        <begin position="480"/>
        <end position="502"/>
    </location>
</feature>
<evidence type="ECO:0000313" key="13">
    <source>
        <dbReference type="Proteomes" id="UP000075884"/>
    </source>
</evidence>
<evidence type="ECO:0000256" key="2">
    <source>
        <dbReference type="ARBA" id="ARBA00004127"/>
    </source>
</evidence>
<reference evidence="12" key="2">
    <citation type="submission" date="2020-05" db="UniProtKB">
        <authorList>
            <consortium name="EnsemblMetazoa"/>
        </authorList>
    </citation>
    <scope>IDENTIFICATION</scope>
    <source>
        <strain evidence="12">WRAIR2</strain>
    </source>
</reference>
<evidence type="ECO:0000256" key="9">
    <source>
        <dbReference type="ARBA" id="ARBA00045828"/>
    </source>
</evidence>
<organism evidence="12 13">
    <name type="scientific">Anopheles dirus</name>
    <dbReference type="NCBI Taxonomy" id="7168"/>
    <lineage>
        <taxon>Eukaryota</taxon>
        <taxon>Metazoa</taxon>
        <taxon>Ecdysozoa</taxon>
        <taxon>Arthropoda</taxon>
        <taxon>Hexapoda</taxon>
        <taxon>Insecta</taxon>
        <taxon>Pterygota</taxon>
        <taxon>Neoptera</taxon>
        <taxon>Endopterygota</taxon>
        <taxon>Diptera</taxon>
        <taxon>Nematocera</taxon>
        <taxon>Culicoidea</taxon>
        <taxon>Culicidae</taxon>
        <taxon>Anophelinae</taxon>
        <taxon>Anopheles</taxon>
    </lineage>
</organism>
<dbReference type="STRING" id="7168.A0A182NSY7"/>
<evidence type="ECO:0000256" key="8">
    <source>
        <dbReference type="ARBA" id="ARBA00032658"/>
    </source>
</evidence>
<dbReference type="GO" id="GO:0031293">
    <property type="term" value="P:membrane protein intracellular domain proteolysis"/>
    <property type="evidence" value="ECO:0007669"/>
    <property type="project" value="TreeGrafter"/>
</dbReference>
<dbReference type="PANTHER" id="PTHR13325">
    <property type="entry name" value="PROTEASE M50 MEMBRANE-BOUND TRANSCRIPTION FACTOR SITE 2 PROTEASE"/>
    <property type="match status" value="1"/>
</dbReference>
<evidence type="ECO:0000256" key="1">
    <source>
        <dbReference type="ARBA" id="ARBA00001350"/>
    </source>
</evidence>
<dbReference type="AlphaFoldDB" id="A0A182NSY7"/>
<evidence type="ECO:0000313" key="12">
    <source>
        <dbReference type="EnsemblMetazoa" id="ADIR010777-PA"/>
    </source>
</evidence>
<feature type="transmembrane region" description="Helical" evidence="10">
    <location>
        <begin position="210"/>
        <end position="232"/>
    </location>
</feature>
<accession>A0A182NSY7</accession>
<feature type="transmembrane region" description="Helical" evidence="10">
    <location>
        <begin position="6"/>
        <end position="24"/>
    </location>
</feature>
<keyword evidence="6 10" id="KW-1133">Transmembrane helix</keyword>
<evidence type="ECO:0000256" key="7">
    <source>
        <dbReference type="ARBA" id="ARBA00023136"/>
    </source>
</evidence>
<keyword evidence="7 10" id="KW-0472">Membrane</keyword>
<dbReference type="EC" id="3.4.24.85" evidence="3"/>
<dbReference type="GO" id="GO:0004222">
    <property type="term" value="F:metalloendopeptidase activity"/>
    <property type="evidence" value="ECO:0007669"/>
    <property type="project" value="InterPro"/>
</dbReference>
<name>A0A182NSY7_9DIPT</name>
<evidence type="ECO:0000256" key="10">
    <source>
        <dbReference type="SAM" id="Phobius"/>
    </source>
</evidence>
<dbReference type="GO" id="GO:0016020">
    <property type="term" value="C:membrane"/>
    <property type="evidence" value="ECO:0007669"/>
    <property type="project" value="InterPro"/>
</dbReference>
<dbReference type="VEuPathDB" id="VectorBase:ADIR010777"/>
<keyword evidence="13" id="KW-1185">Reference proteome</keyword>
<evidence type="ECO:0000256" key="3">
    <source>
        <dbReference type="ARBA" id="ARBA00012347"/>
    </source>
</evidence>
<sequence>MELIVILGIVVLLYVVLLFFDGFFKSCMHYPYDAFLRGTGLTVKFLRLQWHTTALNRSIVKWSTKYPKILDCSFNIGVYLSLLMMPFAVVMIVVSSFQTNLHGQSARVVASGGAGGADARTPERRTVEIDLVIPGVNLPINEIGYYVAALAINSVVHELGHGLAAVLEDVQIKGFGLHVLLIIPMAYTQLDSDQLNTLRLWKKLRVLCAGIWHNLLLGLFTYLLFISTPLLFSAVYRTNDAVIVTSLKNNSPMAGPRGLEHGDIIKSINSCDIHHEESWYECLLQTIHSPPAYCVSTDFVHLNDESVPMSHKNDGLIECCGSENTASSCFEYMVDANEDDVALPQHMCLNIRKTIENSFGYCQHNGQCSEGHCFKPSINNYTTIMQIRRESKPDVIYIGHPGDATRTVQISRFVPKTAVFAPRFADSIQLLLKYVTVFALGLAFINVMPCYGFDGQHIVNTLLTDGTIQQRIPQKSKRDVISLAINVVGTLFVFILLIKVFWLSLYRIMSV</sequence>
<protein>
    <recommendedName>
        <fullName evidence="4">Membrane-bound transcription factor site-2 protease</fullName>
        <ecNumber evidence="3">3.4.24.85</ecNumber>
    </recommendedName>
    <alternativeName>
        <fullName evidence="8">Endopeptidase S2P</fullName>
    </alternativeName>
</protein>
<dbReference type="InterPro" id="IPR008915">
    <property type="entry name" value="Peptidase_M50"/>
</dbReference>
<dbReference type="GO" id="GO:0012505">
    <property type="term" value="C:endomembrane system"/>
    <property type="evidence" value="ECO:0007669"/>
    <property type="project" value="UniProtKB-SubCell"/>
</dbReference>
<dbReference type="Pfam" id="PF02163">
    <property type="entry name" value="Peptidase_M50"/>
    <property type="match status" value="1"/>
</dbReference>
<dbReference type="GO" id="GO:0005737">
    <property type="term" value="C:cytoplasm"/>
    <property type="evidence" value="ECO:0007669"/>
    <property type="project" value="TreeGrafter"/>
</dbReference>
<evidence type="ECO:0000259" key="11">
    <source>
        <dbReference type="Pfam" id="PF02163"/>
    </source>
</evidence>
<dbReference type="EnsemblMetazoa" id="ADIR010777-RA">
    <property type="protein sequence ID" value="ADIR010777-PA"/>
    <property type="gene ID" value="ADIR010777"/>
</dbReference>
<keyword evidence="5 10" id="KW-0812">Transmembrane</keyword>
<evidence type="ECO:0000256" key="5">
    <source>
        <dbReference type="ARBA" id="ARBA00022692"/>
    </source>
</evidence>
<dbReference type="PANTHER" id="PTHR13325:SF3">
    <property type="entry name" value="MEMBRANE-BOUND TRANSCRIPTION FACTOR SITE-2 PROTEASE"/>
    <property type="match status" value="1"/>
</dbReference>
<comment type="catalytic activity">
    <reaction evidence="1">
        <text>Cleaves several transcription factors that are type-2 transmembrane proteins within membrane-spanning domains. Known substrates include sterol regulatory element-binding protein (SREBP) -1, SREBP-2 and forms of the transcriptional activator ATF6. SREBP-2 is cleaved at the site 477-DRSRILL-|-CVLTFLCLSFNPLTSLLQWGGA-505. The residues Asn-Pro, 11 residues distal to the site of cleavage in the membrane-spanning domain, are important for cleavage by S2P endopeptidase. Replacement of either of these residues does not prevent cleavage, but there is no cleavage if both of these residues are replaced.</text>
        <dbReference type="EC" id="3.4.24.85"/>
    </reaction>
</comment>
<dbReference type="Proteomes" id="UP000075884">
    <property type="component" value="Unassembled WGS sequence"/>
</dbReference>
<proteinExistence type="predicted"/>
<dbReference type="InterPro" id="IPR001193">
    <property type="entry name" value="MBTPS2"/>
</dbReference>
<comment type="subcellular location">
    <subcellularLocation>
        <location evidence="2">Endomembrane system</location>
        <topology evidence="2">Multi-pass membrane protein</topology>
    </subcellularLocation>
</comment>
<evidence type="ECO:0000256" key="4">
    <source>
        <dbReference type="ARBA" id="ARBA00014400"/>
    </source>
</evidence>
<comment type="function">
    <text evidence="9">Zinc metalloprotease that mediates intramembrane proteolysis of proteins such as ATF6, ATF6B, SREBF1/SREBP1 and SREBF2/SREBP2. Catalyzes the second step in the proteolytic activation of the sterol regulatory element-binding proteins (SREBPs) SREBF1/SREBP1 and SREBF2/SREBP2: cleaves SREBPs within the first transmembrane segment, thereby releasing the N-terminal segment with a portion of the transmembrane segment attached. Mature N-terminal SREBP fragments shuttle to the nucleus and activate gene transcription. Also mediates the second step in the proteolytic activation of the cyclic AMP-dependent transcription factor ATF-6 (ATF6 and ATF6B). Involved in intramembrane proteolysis during bone formation. In astrocytes and osteoblasts, upon DNA damage and ER stress, mediates the second step of the regulated intramembrane proteolytic activation of the transcription factor CREB3L1, leading to the inhibition of cell-cycle progression.</text>
</comment>